<dbReference type="PRINTS" id="PR00344">
    <property type="entry name" value="BCTRLSENSOR"/>
</dbReference>
<dbReference type="FunFam" id="1.10.287.130:FF:000049">
    <property type="entry name" value="C4-dicarboxylate transport sensor protein DctB"/>
    <property type="match status" value="1"/>
</dbReference>
<dbReference type="GO" id="GO:0005524">
    <property type="term" value="F:ATP binding"/>
    <property type="evidence" value="ECO:0007669"/>
    <property type="project" value="UniProtKB-KW"/>
</dbReference>
<keyword evidence="13" id="KW-0902">Two-component regulatory system</keyword>
<evidence type="ECO:0000313" key="20">
    <source>
        <dbReference type="EMBL" id="MTH76131.1"/>
    </source>
</evidence>
<dbReference type="Gene3D" id="3.30.565.10">
    <property type="entry name" value="Histidine kinase-like ATPase, C-terminal domain"/>
    <property type="match status" value="1"/>
</dbReference>
<proteinExistence type="predicted"/>
<keyword evidence="6" id="KW-0597">Phosphoprotein</keyword>
<dbReference type="Gene3D" id="1.10.287.130">
    <property type="match status" value="1"/>
</dbReference>
<dbReference type="Pfam" id="PF02518">
    <property type="entry name" value="HATPase_c"/>
    <property type="match status" value="1"/>
</dbReference>
<evidence type="ECO:0000256" key="18">
    <source>
        <dbReference type="SAM" id="Phobius"/>
    </source>
</evidence>
<evidence type="ECO:0000256" key="5">
    <source>
        <dbReference type="ARBA" id="ARBA00022519"/>
    </source>
</evidence>
<dbReference type="OrthoDB" id="7568856at2"/>
<evidence type="ECO:0000256" key="11">
    <source>
        <dbReference type="ARBA" id="ARBA00022840"/>
    </source>
</evidence>
<evidence type="ECO:0000259" key="19">
    <source>
        <dbReference type="PROSITE" id="PS50109"/>
    </source>
</evidence>
<evidence type="ECO:0000256" key="6">
    <source>
        <dbReference type="ARBA" id="ARBA00022553"/>
    </source>
</evidence>
<keyword evidence="11" id="KW-0067">ATP-binding</keyword>
<dbReference type="SUPFAM" id="SSF47384">
    <property type="entry name" value="Homodimeric domain of signal transducing histidine kinase"/>
    <property type="match status" value="1"/>
</dbReference>
<dbReference type="PROSITE" id="PS50109">
    <property type="entry name" value="HIS_KIN"/>
    <property type="match status" value="1"/>
</dbReference>
<dbReference type="GO" id="GO:0005886">
    <property type="term" value="C:plasma membrane"/>
    <property type="evidence" value="ECO:0007669"/>
    <property type="project" value="UniProtKB-SubCell"/>
</dbReference>
<dbReference type="InterPro" id="IPR017055">
    <property type="entry name" value="Sig_transdc_His_kinase_DctB"/>
</dbReference>
<keyword evidence="21" id="KW-1185">Reference proteome</keyword>
<dbReference type="AlphaFoldDB" id="A0A6L6J807"/>
<evidence type="ECO:0000256" key="13">
    <source>
        <dbReference type="ARBA" id="ARBA00023012"/>
    </source>
</evidence>
<keyword evidence="5" id="KW-0997">Cell inner membrane</keyword>
<comment type="catalytic activity">
    <reaction evidence="1">
        <text>ATP + protein L-histidine = ADP + protein N-phospho-L-histidine.</text>
        <dbReference type="EC" id="2.7.13.3"/>
    </reaction>
</comment>
<dbReference type="InterPro" id="IPR036097">
    <property type="entry name" value="HisK_dim/P_sf"/>
</dbReference>
<dbReference type="Proteomes" id="UP000478183">
    <property type="component" value="Unassembled WGS sequence"/>
</dbReference>
<dbReference type="PANTHER" id="PTHR43065:SF46">
    <property type="entry name" value="C4-DICARBOXYLATE TRANSPORT SENSOR PROTEIN DCTB"/>
    <property type="match status" value="1"/>
</dbReference>
<dbReference type="InterPro" id="IPR005467">
    <property type="entry name" value="His_kinase_dom"/>
</dbReference>
<evidence type="ECO:0000256" key="12">
    <source>
        <dbReference type="ARBA" id="ARBA00022989"/>
    </source>
</evidence>
<dbReference type="SUPFAM" id="SSF55874">
    <property type="entry name" value="ATPase domain of HSP90 chaperone/DNA topoisomerase II/histidine kinase"/>
    <property type="match status" value="1"/>
</dbReference>
<dbReference type="SMART" id="SM00388">
    <property type="entry name" value="HisKA"/>
    <property type="match status" value="1"/>
</dbReference>
<keyword evidence="4" id="KW-1003">Cell membrane</keyword>
<dbReference type="InterPro" id="IPR036890">
    <property type="entry name" value="HATPase_C_sf"/>
</dbReference>
<dbReference type="InterPro" id="IPR004358">
    <property type="entry name" value="Sig_transdc_His_kin-like_C"/>
</dbReference>
<reference evidence="20 21" key="1">
    <citation type="submission" date="2019-11" db="EMBL/GenBank/DDBJ databases">
        <authorList>
            <person name="Dong K."/>
        </authorList>
    </citation>
    <scope>NUCLEOTIDE SEQUENCE [LARGE SCALE GENOMIC DNA]</scope>
    <source>
        <strain evidence="20 21">NBRC 111993</strain>
    </source>
</reference>
<keyword evidence="8 18" id="KW-0812">Transmembrane</keyword>
<gene>
    <name evidence="20" type="ORF">GL286_00135</name>
</gene>
<dbReference type="EC" id="2.7.13.3" evidence="3"/>
<evidence type="ECO:0000313" key="21">
    <source>
        <dbReference type="Proteomes" id="UP000478183"/>
    </source>
</evidence>
<evidence type="ECO:0000256" key="10">
    <source>
        <dbReference type="ARBA" id="ARBA00022777"/>
    </source>
</evidence>
<evidence type="ECO:0000256" key="1">
    <source>
        <dbReference type="ARBA" id="ARBA00000085"/>
    </source>
</evidence>
<dbReference type="EMBL" id="WMIE01000001">
    <property type="protein sequence ID" value="MTH76131.1"/>
    <property type="molecule type" value="Genomic_DNA"/>
</dbReference>
<dbReference type="InterPro" id="IPR003661">
    <property type="entry name" value="HisK_dim/P_dom"/>
</dbReference>
<dbReference type="PIRSF" id="PIRSF036431">
    <property type="entry name" value="STHK_DctB"/>
    <property type="match status" value="1"/>
</dbReference>
<dbReference type="CDD" id="cd00082">
    <property type="entry name" value="HisKA"/>
    <property type="match status" value="1"/>
</dbReference>
<evidence type="ECO:0000256" key="16">
    <source>
        <dbReference type="ARBA" id="ARBA00073143"/>
    </source>
</evidence>
<dbReference type="GO" id="GO:0000155">
    <property type="term" value="F:phosphorelay sensor kinase activity"/>
    <property type="evidence" value="ECO:0007669"/>
    <property type="project" value="InterPro"/>
</dbReference>
<dbReference type="PANTHER" id="PTHR43065">
    <property type="entry name" value="SENSOR HISTIDINE KINASE"/>
    <property type="match status" value="1"/>
</dbReference>
<keyword evidence="10 20" id="KW-0418">Kinase</keyword>
<dbReference type="Gene3D" id="6.10.250.3020">
    <property type="match status" value="1"/>
</dbReference>
<evidence type="ECO:0000256" key="15">
    <source>
        <dbReference type="ARBA" id="ARBA00059004"/>
    </source>
</evidence>
<dbReference type="Gene3D" id="3.30.450.20">
    <property type="entry name" value="PAS domain"/>
    <property type="match status" value="2"/>
</dbReference>
<dbReference type="SUPFAM" id="SSF103190">
    <property type="entry name" value="Sensory domain-like"/>
    <property type="match status" value="1"/>
</dbReference>
<comment type="subcellular location">
    <subcellularLocation>
        <location evidence="2">Cell inner membrane</location>
        <topology evidence="2">Multi-pass membrane protein</topology>
    </subcellularLocation>
</comment>
<dbReference type="InterPro" id="IPR029151">
    <property type="entry name" value="Sensor-like_sf"/>
</dbReference>
<feature type="transmembrane region" description="Helical" evidence="18">
    <location>
        <begin position="20"/>
        <end position="40"/>
    </location>
</feature>
<comment type="caution">
    <text evidence="20">The sequence shown here is derived from an EMBL/GenBank/DDBJ whole genome shotgun (WGS) entry which is preliminary data.</text>
</comment>
<dbReference type="SMART" id="SM00387">
    <property type="entry name" value="HATPase_c"/>
    <property type="match status" value="1"/>
</dbReference>
<evidence type="ECO:0000256" key="9">
    <source>
        <dbReference type="ARBA" id="ARBA00022741"/>
    </source>
</evidence>
<feature type="coiled-coil region" evidence="17">
    <location>
        <begin position="318"/>
        <end position="345"/>
    </location>
</feature>
<feature type="domain" description="Histidine kinase" evidence="19">
    <location>
        <begin position="354"/>
        <end position="565"/>
    </location>
</feature>
<evidence type="ECO:0000256" key="2">
    <source>
        <dbReference type="ARBA" id="ARBA00004429"/>
    </source>
</evidence>
<keyword evidence="17" id="KW-0175">Coiled coil</keyword>
<organism evidence="20 21">
    <name type="scientific">Paracoccus aestuariivivens</name>
    <dbReference type="NCBI Taxonomy" id="1820333"/>
    <lineage>
        <taxon>Bacteria</taxon>
        <taxon>Pseudomonadati</taxon>
        <taxon>Pseudomonadota</taxon>
        <taxon>Alphaproteobacteria</taxon>
        <taxon>Rhodobacterales</taxon>
        <taxon>Paracoccaceae</taxon>
        <taxon>Paracoccus</taxon>
    </lineage>
</organism>
<evidence type="ECO:0000256" key="14">
    <source>
        <dbReference type="ARBA" id="ARBA00023136"/>
    </source>
</evidence>
<comment type="function">
    <text evidence="15">Member of the two-component regulatory system DctB/DctD involved in the transport of C4-dicarboxylates. DctB functions as a membrane-associated protein kinase that phosphorylates DctD in response to environmental signals.</text>
</comment>
<evidence type="ECO:0000256" key="4">
    <source>
        <dbReference type="ARBA" id="ARBA00022475"/>
    </source>
</evidence>
<keyword evidence="12 18" id="KW-1133">Transmembrane helix</keyword>
<evidence type="ECO:0000256" key="17">
    <source>
        <dbReference type="SAM" id="Coils"/>
    </source>
</evidence>
<keyword evidence="14 18" id="KW-0472">Membrane</keyword>
<keyword evidence="9" id="KW-0547">Nucleotide-binding</keyword>
<keyword evidence="7" id="KW-0808">Transferase</keyword>
<dbReference type="Pfam" id="PF00512">
    <property type="entry name" value="HisKA"/>
    <property type="match status" value="1"/>
</dbReference>
<protein>
    <recommendedName>
        <fullName evidence="16">C4-dicarboxylate transport sensor protein DctB</fullName>
        <ecNumber evidence="3">2.7.13.3</ecNumber>
    </recommendedName>
</protein>
<evidence type="ECO:0000256" key="7">
    <source>
        <dbReference type="ARBA" id="ARBA00022679"/>
    </source>
</evidence>
<accession>A0A6L6J807</accession>
<feature type="transmembrane region" description="Helical" evidence="18">
    <location>
        <begin position="262"/>
        <end position="287"/>
    </location>
</feature>
<sequence length="565" mass="61130">MDWKAHVSPDHDSIRRWLPVSWVAVALLLGVLVLGACFQITHRAALADLKAAQENDMRARMQALESVLLRQRAVTTVLADDGLVRRALLEPDQTNRDRVSRKLDGLREQTDSAVIYLLDRNGVAIAASNWDEKVSFVGQDYSFRDYFSEAMQNAEATQFALGTISNRAGLYLSHSVAPDDGGASALGVMVVKVEFDGLERNWANAKARTDVVDANGQIILSSDPARRFVPASAADNMAVTASTDVPGTDWVMTVTGSARPALYAALFATGTAGFGLTLLAVLGGFALRARHRTISRMQAERRYRADLQHAVDERTRALSDEIRERQVVEQRLDRLQAEMVQANKLAALGQITAGVAHEVNQPLATIRLLAENGEALLSTGATSDVADNLSSIRRMTERISRITDQLRGFARKAKGELGAVPLSDAFDAALLLTTRGQGTQHVRIELPPIPSDLRVVAETVRLEQILVNLLQNAQEALAETPDARITVTVEAGRMVRIVVSDNGPGLPEEIAAQLFTPFLTSKPSGMGLGLVISQDIARECGGSLRAAPSRPGQGASFILDLPRAE</sequence>
<dbReference type="InterPro" id="IPR003594">
    <property type="entry name" value="HATPase_dom"/>
</dbReference>
<evidence type="ECO:0000256" key="8">
    <source>
        <dbReference type="ARBA" id="ARBA00022692"/>
    </source>
</evidence>
<name>A0A6L6J807_9RHOB</name>
<evidence type="ECO:0000256" key="3">
    <source>
        <dbReference type="ARBA" id="ARBA00012438"/>
    </source>
</evidence>